<sequence>MTNQFKKIAIIAAFGMLPCAAFATPTVTFQGEVTDQTCSVSINGQTSSVVMLPTVATTDFGPTLANGQTAGLTPFTVSISDCTAPATDINIATKFLGYDVDTGSGVLGNRATSDAAVGFGIQLTASSDGSNPVVLSGPTAVNGLVLKATKTEASYEFGARYYVVKATGATPGKITSVAEYTLSYF</sequence>
<accession>A0A9P0XNW4</accession>
<dbReference type="EMBL" id="ABNOCX020000003">
    <property type="protein sequence ID" value="EML7081717.1"/>
    <property type="molecule type" value="Genomic_DNA"/>
</dbReference>
<dbReference type="SUPFAM" id="SSF49401">
    <property type="entry name" value="Bacterial adhesins"/>
    <property type="match status" value="1"/>
</dbReference>
<dbReference type="Proteomes" id="UP000856143">
    <property type="component" value="Unassembled WGS sequence"/>
</dbReference>
<dbReference type="EMBL" id="DACSEO010000171">
    <property type="protein sequence ID" value="HAT1685280.1"/>
    <property type="molecule type" value="Genomic_DNA"/>
</dbReference>
<name>A0A9P0XNW4_KLEOX</name>
<gene>
    <name evidence="4" type="ORF">I8Y21_006128</name>
    <name evidence="3" type="ORF">RYF40_002153</name>
</gene>
<dbReference type="RefSeq" id="WP_004099933.1">
    <property type="nucleotide sequence ID" value="NZ_ABFNOZ020000042.1"/>
</dbReference>
<dbReference type="InterPro" id="IPR036937">
    <property type="entry name" value="Adhesion_dom_fimbrial_sf"/>
</dbReference>
<keyword evidence="1" id="KW-0732">Signal</keyword>
<dbReference type="InterPro" id="IPR000259">
    <property type="entry name" value="Adhesion_dom_fimbrial"/>
</dbReference>
<dbReference type="InterPro" id="IPR008966">
    <property type="entry name" value="Adhesion_dom_sf"/>
</dbReference>
<dbReference type="InterPro" id="IPR050263">
    <property type="entry name" value="Bact_Fimbrial_Adh_Pro"/>
</dbReference>
<organism evidence="4 5">
    <name type="scientific">Klebsiella oxytoca</name>
    <dbReference type="NCBI Taxonomy" id="571"/>
    <lineage>
        <taxon>Bacteria</taxon>
        <taxon>Pseudomonadati</taxon>
        <taxon>Pseudomonadota</taxon>
        <taxon>Gammaproteobacteria</taxon>
        <taxon>Enterobacterales</taxon>
        <taxon>Enterobacteriaceae</taxon>
        <taxon>Klebsiella/Raoultella group</taxon>
        <taxon>Klebsiella</taxon>
    </lineage>
</organism>
<evidence type="ECO:0000313" key="5">
    <source>
        <dbReference type="Proteomes" id="UP000856143"/>
    </source>
</evidence>
<evidence type="ECO:0000256" key="1">
    <source>
        <dbReference type="SAM" id="SignalP"/>
    </source>
</evidence>
<dbReference type="AlphaFoldDB" id="A0A9P0XNW4"/>
<protein>
    <submittedName>
        <fullName evidence="4">Type 1 fimbrial protein</fullName>
    </submittedName>
</protein>
<dbReference type="GO" id="GO:0009289">
    <property type="term" value="C:pilus"/>
    <property type="evidence" value="ECO:0007669"/>
    <property type="project" value="InterPro"/>
</dbReference>
<reference evidence="3" key="3">
    <citation type="submission" date="2024-02" db="EMBL/GenBank/DDBJ databases">
        <authorList>
            <consortium name="Clinical and Environmental Microbiology Branch: Whole genome sequencing antimicrobial resistance pathogens in the healthcare setting"/>
        </authorList>
    </citation>
    <scope>NUCLEOTIDE SEQUENCE</scope>
    <source>
        <strain evidence="3">2023BB-00086</strain>
    </source>
</reference>
<evidence type="ECO:0000313" key="4">
    <source>
        <dbReference type="EMBL" id="HAT1685280.1"/>
    </source>
</evidence>
<dbReference type="GeneID" id="93286120"/>
<dbReference type="PANTHER" id="PTHR33420:SF10">
    <property type="entry name" value="FIMBRIAE MAJOR SUBUNIT"/>
    <property type="match status" value="1"/>
</dbReference>
<dbReference type="Gene3D" id="2.60.40.1090">
    <property type="entry name" value="Fimbrial-type adhesion domain"/>
    <property type="match status" value="1"/>
</dbReference>
<dbReference type="OrthoDB" id="5906753at2"/>
<evidence type="ECO:0000313" key="3">
    <source>
        <dbReference type="EMBL" id="EML7081717.1"/>
    </source>
</evidence>
<dbReference type="Pfam" id="PF00419">
    <property type="entry name" value="Fimbrial"/>
    <property type="match status" value="1"/>
</dbReference>
<dbReference type="GO" id="GO:0043709">
    <property type="term" value="P:cell adhesion involved in single-species biofilm formation"/>
    <property type="evidence" value="ECO:0007669"/>
    <property type="project" value="TreeGrafter"/>
</dbReference>
<feature type="chain" id="PRO_5043269326" evidence="1">
    <location>
        <begin position="24"/>
        <end position="185"/>
    </location>
</feature>
<dbReference type="PANTHER" id="PTHR33420">
    <property type="entry name" value="FIMBRIAL SUBUNIT ELFA-RELATED"/>
    <property type="match status" value="1"/>
</dbReference>
<reference evidence="4" key="2">
    <citation type="submission" date="2020-11" db="EMBL/GenBank/DDBJ databases">
        <authorList>
            <consortium name="NCBI Pathogen Detection Project"/>
        </authorList>
    </citation>
    <scope>NUCLEOTIDE SEQUENCE</scope>
    <source>
        <strain evidence="4">R404</strain>
    </source>
</reference>
<evidence type="ECO:0000259" key="2">
    <source>
        <dbReference type="Pfam" id="PF00419"/>
    </source>
</evidence>
<feature type="domain" description="Fimbrial-type adhesion" evidence="2">
    <location>
        <begin position="28"/>
        <end position="184"/>
    </location>
</feature>
<feature type="signal peptide" evidence="1">
    <location>
        <begin position="1"/>
        <end position="23"/>
    </location>
</feature>
<reference evidence="4" key="1">
    <citation type="journal article" date="2018" name="Genome Biol.">
        <title>SKESA: strategic k-mer extension for scrupulous assemblies.</title>
        <authorList>
            <person name="Souvorov A."/>
            <person name="Agarwala R."/>
            <person name="Lipman D.J."/>
        </authorList>
    </citation>
    <scope>NUCLEOTIDE SEQUENCE</scope>
    <source>
        <strain evidence="4">R404</strain>
    </source>
</reference>
<comment type="caution">
    <text evidence="4">The sequence shown here is derived from an EMBL/GenBank/DDBJ whole genome shotgun (WGS) entry which is preliminary data.</text>
</comment>
<proteinExistence type="predicted"/>